<reference evidence="3" key="1">
    <citation type="submission" date="2017-09" db="EMBL/GenBank/DDBJ databases">
        <authorList>
            <person name="Varghese N."/>
            <person name="Submissions S."/>
        </authorList>
    </citation>
    <scope>NUCLEOTIDE SEQUENCE [LARGE SCALE GENOMIC DNA]</scope>
    <source>
        <strain evidence="3">DSM 15103</strain>
    </source>
</reference>
<accession>A0A285NRS5</accession>
<dbReference type="RefSeq" id="WP_144020098.1">
    <property type="nucleotide sequence ID" value="NZ_OBEI01000018.1"/>
</dbReference>
<dbReference type="OrthoDB" id="9879548at2"/>
<organism evidence="2 3">
    <name type="scientific">Persephonella hydrogeniphila</name>
    <dbReference type="NCBI Taxonomy" id="198703"/>
    <lineage>
        <taxon>Bacteria</taxon>
        <taxon>Pseudomonadati</taxon>
        <taxon>Aquificota</taxon>
        <taxon>Aquificia</taxon>
        <taxon>Aquificales</taxon>
        <taxon>Hydrogenothermaceae</taxon>
        <taxon>Persephonella</taxon>
    </lineage>
</organism>
<keyword evidence="3" id="KW-1185">Reference proteome</keyword>
<feature type="transmembrane region" description="Helical" evidence="1">
    <location>
        <begin position="6"/>
        <end position="27"/>
    </location>
</feature>
<evidence type="ECO:0000313" key="2">
    <source>
        <dbReference type="EMBL" id="SNZ11898.1"/>
    </source>
</evidence>
<dbReference type="AlphaFoldDB" id="A0A285NRS5"/>
<dbReference type="Proteomes" id="UP000219036">
    <property type="component" value="Unassembled WGS sequence"/>
</dbReference>
<keyword evidence="1" id="KW-0812">Transmembrane</keyword>
<evidence type="ECO:0000256" key="1">
    <source>
        <dbReference type="SAM" id="Phobius"/>
    </source>
</evidence>
<proteinExistence type="predicted"/>
<keyword evidence="1" id="KW-0472">Membrane</keyword>
<feature type="non-terminal residue" evidence="2">
    <location>
        <position position="158"/>
    </location>
</feature>
<sequence length="158" mass="18873">MFYLYFIFQYFLVLLLSPIRWTINLIVRNLWEPYKFKKELFTQSPDLTLDKLKKHAKKIHENLKSNIENIKNRGDSAKFVSIWWVATRDPDVYNLLKSYVSNGKFYRKPGKTTRKSFSGDMLAGFLYALTEMWFSRDLDNDKQFAEELIKAFKASLFE</sequence>
<name>A0A285NRS5_9AQUI</name>
<protein>
    <submittedName>
        <fullName evidence="2">Uncharacterized protein</fullName>
    </submittedName>
</protein>
<evidence type="ECO:0000313" key="3">
    <source>
        <dbReference type="Proteomes" id="UP000219036"/>
    </source>
</evidence>
<keyword evidence="1" id="KW-1133">Transmembrane helix</keyword>
<gene>
    <name evidence="2" type="ORF">SAMN06265182_2133</name>
</gene>
<dbReference type="EMBL" id="OBEI01000018">
    <property type="protein sequence ID" value="SNZ11898.1"/>
    <property type="molecule type" value="Genomic_DNA"/>
</dbReference>